<dbReference type="PANTHER" id="PTHR38765">
    <property type="entry name" value="DUF484 DOMAIN-CONTAINING PROTEIN"/>
    <property type="match status" value="1"/>
</dbReference>
<protein>
    <submittedName>
        <fullName evidence="1">DUF484 family protein</fullName>
    </submittedName>
</protein>
<keyword evidence="2" id="KW-1185">Reference proteome</keyword>
<evidence type="ECO:0000313" key="1">
    <source>
        <dbReference type="EMBL" id="GAA4878634.1"/>
    </source>
</evidence>
<dbReference type="PANTHER" id="PTHR38765:SF1">
    <property type="entry name" value="DUF484 DOMAIN-CONTAINING PROTEIN"/>
    <property type="match status" value="1"/>
</dbReference>
<dbReference type="EMBL" id="BAABJZ010000013">
    <property type="protein sequence ID" value="GAA4878634.1"/>
    <property type="molecule type" value="Genomic_DNA"/>
</dbReference>
<evidence type="ECO:0000313" key="2">
    <source>
        <dbReference type="Proteomes" id="UP001499988"/>
    </source>
</evidence>
<dbReference type="Proteomes" id="UP001499988">
    <property type="component" value="Unassembled WGS sequence"/>
</dbReference>
<dbReference type="RefSeq" id="WP_345334101.1">
    <property type="nucleotide sequence ID" value="NZ_BAABJZ010000013.1"/>
</dbReference>
<name>A0ABP9EH45_9GAMM</name>
<dbReference type="Pfam" id="PF04340">
    <property type="entry name" value="DUF484"/>
    <property type="match status" value="1"/>
</dbReference>
<dbReference type="InterPro" id="IPR007435">
    <property type="entry name" value="DUF484"/>
</dbReference>
<accession>A0ABP9EH45</accession>
<gene>
    <name evidence="1" type="ORF">GCM10023333_10390</name>
</gene>
<comment type="caution">
    <text evidence="1">The sequence shown here is derived from an EMBL/GenBank/DDBJ whole genome shotgun (WGS) entry which is preliminary data.</text>
</comment>
<dbReference type="SUPFAM" id="SSF55781">
    <property type="entry name" value="GAF domain-like"/>
    <property type="match status" value="1"/>
</dbReference>
<reference evidence="2" key="1">
    <citation type="journal article" date="2019" name="Int. J. Syst. Evol. Microbiol.">
        <title>The Global Catalogue of Microorganisms (GCM) 10K type strain sequencing project: providing services to taxonomists for standard genome sequencing and annotation.</title>
        <authorList>
            <consortium name="The Broad Institute Genomics Platform"/>
            <consortium name="The Broad Institute Genome Sequencing Center for Infectious Disease"/>
            <person name="Wu L."/>
            <person name="Ma J."/>
        </authorList>
    </citation>
    <scope>NUCLEOTIDE SEQUENCE [LARGE SCALE GENOMIC DNA]</scope>
    <source>
        <strain evidence="2">JCM 18401</strain>
    </source>
</reference>
<organism evidence="1 2">
    <name type="scientific">Ferrimonas pelagia</name>
    <dbReference type="NCBI Taxonomy" id="1177826"/>
    <lineage>
        <taxon>Bacteria</taxon>
        <taxon>Pseudomonadati</taxon>
        <taxon>Pseudomonadota</taxon>
        <taxon>Gammaproteobacteria</taxon>
        <taxon>Alteromonadales</taxon>
        <taxon>Ferrimonadaceae</taxon>
        <taxon>Ferrimonas</taxon>
    </lineage>
</organism>
<sequence length="220" mass="25073">MSQNNLTHLNDVDPLLVREYLLDHPEFFARYPELLLSLQIPHQDRGAVSLVERQQSMLRERIGQLEEEITSLLSVAARNEEIYRFYSELLFDLLALDDLEQVQRELAARLRAQFRFTRVRLIAADRPGQFELEAIAPILRHRLDGRGYYLGRLPAVEARLLVGIETGSVALIGLGRPNAWVGVLAIASHDPSHFVPEMGTMLLDQLKQLLTFRLQQAPNG</sequence>
<dbReference type="Gene3D" id="3.30.450.40">
    <property type="match status" value="1"/>
</dbReference>
<proteinExistence type="predicted"/>
<dbReference type="InterPro" id="IPR029016">
    <property type="entry name" value="GAF-like_dom_sf"/>
</dbReference>